<reference evidence="9 10" key="2">
    <citation type="journal article" date="2016" name="Genome Announc.">
        <title>Draft Genome Sequence of a Versatile Hydrocarbon-Degrading Bacterium, Rhodococcus pyridinivorans Strain KG-16, Collected from Oil Fields in India.</title>
        <authorList>
            <person name="Aggarwal R.K."/>
            <person name="Dawar C."/>
            <person name="Phanindranath R."/>
            <person name="Mutnuri L."/>
            <person name="Dayal A.M."/>
        </authorList>
    </citation>
    <scope>NUCLEOTIDE SEQUENCE [LARGE SCALE GENOMIC DNA]</scope>
    <source>
        <strain evidence="9 10">KG-16</strain>
    </source>
</reference>
<name>A0A0V9ULS5_9NOCA</name>
<dbReference type="InterPro" id="IPR014284">
    <property type="entry name" value="RNA_pol_sigma-70_dom"/>
</dbReference>
<dbReference type="InterPro" id="IPR013249">
    <property type="entry name" value="RNA_pol_sigma70_r4_t2"/>
</dbReference>
<evidence type="ECO:0000313" key="9">
    <source>
        <dbReference type="EMBL" id="KSZ58953.1"/>
    </source>
</evidence>
<protein>
    <submittedName>
        <fullName evidence="9">RNA polymerase sigma 70</fullName>
    </submittedName>
</protein>
<keyword evidence="5" id="KW-0238">DNA-binding</keyword>
<dbReference type="SUPFAM" id="SSF54427">
    <property type="entry name" value="NTF2-like"/>
    <property type="match status" value="1"/>
</dbReference>
<evidence type="ECO:0000256" key="3">
    <source>
        <dbReference type="ARBA" id="ARBA00023015"/>
    </source>
</evidence>
<evidence type="ECO:0000256" key="1">
    <source>
        <dbReference type="ARBA" id="ARBA00010641"/>
    </source>
</evidence>
<sequence>MDEEFLAREFDAHRERLRAVGFRMLGSAAEADDAVQETWLKVARADTESVDNLGGWLTTVMSRVCLDMLRARSARHEVVVGEPVESPRRNDSSEDPEDEAVLADSIGIAMMVVLDALGPAERLAFVLHDMFGMPFDEIAPVVGRSPAATRQLASRARRRVRGARTASPGAGDPRRVLDAFLVAAREGRFEDLLAVLDPDVVLRADTVAAANAETGRLHGGPALEPELRGADTVAHAFHGRARGAVPATIDGLPGAAWAPGGIVRSVFRFTVEDGRIVALEVIADPAAIAALDTTLL</sequence>
<feature type="domain" description="RNA polymerase sigma-70 region 2" evidence="7">
    <location>
        <begin position="10"/>
        <end position="73"/>
    </location>
</feature>
<dbReference type="PANTHER" id="PTHR30173:SF43">
    <property type="entry name" value="ECF RNA POLYMERASE SIGMA FACTOR SIGI-RELATED"/>
    <property type="match status" value="1"/>
</dbReference>
<dbReference type="InterPro" id="IPR013325">
    <property type="entry name" value="RNA_pol_sigma_r2"/>
</dbReference>
<evidence type="ECO:0000259" key="8">
    <source>
        <dbReference type="Pfam" id="PF08281"/>
    </source>
</evidence>
<evidence type="ECO:0000259" key="7">
    <source>
        <dbReference type="Pfam" id="PF04542"/>
    </source>
</evidence>
<dbReference type="AlphaFoldDB" id="A0A0V9ULS5"/>
<reference evidence="10" key="1">
    <citation type="submission" date="2015-01" db="EMBL/GenBank/DDBJ databases">
        <title>Draft genome sequence of Rhodococcus pyridinivorans strain KG-16, a hydrocarbon-degrading bacterium.</title>
        <authorList>
            <person name="Aggarwal R.K."/>
            <person name="Dawar C."/>
        </authorList>
    </citation>
    <scope>NUCLEOTIDE SEQUENCE [LARGE SCALE GENOMIC DNA]</scope>
    <source>
        <strain evidence="10">KG-16</strain>
    </source>
</reference>
<dbReference type="InterPro" id="IPR032710">
    <property type="entry name" value="NTF2-like_dom_sf"/>
</dbReference>
<dbReference type="InterPro" id="IPR013324">
    <property type="entry name" value="RNA_pol_sigma_r3/r4-like"/>
</dbReference>
<dbReference type="NCBIfam" id="TIGR02937">
    <property type="entry name" value="sigma70-ECF"/>
    <property type="match status" value="1"/>
</dbReference>
<comment type="caution">
    <text evidence="9">The sequence shown here is derived from an EMBL/GenBank/DDBJ whole genome shotgun (WGS) entry which is preliminary data.</text>
</comment>
<feature type="domain" description="RNA polymerase sigma factor 70 region 4 type 2" evidence="8">
    <location>
        <begin position="111"/>
        <end position="159"/>
    </location>
</feature>
<dbReference type="Pfam" id="PF04542">
    <property type="entry name" value="Sigma70_r2"/>
    <property type="match status" value="1"/>
</dbReference>
<keyword evidence="3" id="KW-0805">Transcription regulation</keyword>
<dbReference type="Proteomes" id="UP000053060">
    <property type="component" value="Unassembled WGS sequence"/>
</dbReference>
<dbReference type="GO" id="GO:0016987">
    <property type="term" value="F:sigma factor activity"/>
    <property type="evidence" value="ECO:0007669"/>
    <property type="project" value="UniProtKB-KW"/>
</dbReference>
<dbReference type="Gene3D" id="1.10.1740.10">
    <property type="match status" value="1"/>
</dbReference>
<dbReference type="GO" id="GO:0003677">
    <property type="term" value="F:DNA binding"/>
    <property type="evidence" value="ECO:0007669"/>
    <property type="project" value="UniProtKB-KW"/>
</dbReference>
<evidence type="ECO:0000256" key="6">
    <source>
        <dbReference type="ARBA" id="ARBA00023163"/>
    </source>
</evidence>
<dbReference type="InterPro" id="IPR036388">
    <property type="entry name" value="WH-like_DNA-bd_sf"/>
</dbReference>
<dbReference type="SUPFAM" id="SSF88946">
    <property type="entry name" value="Sigma2 domain of RNA polymerase sigma factors"/>
    <property type="match status" value="1"/>
</dbReference>
<dbReference type="InterPro" id="IPR052704">
    <property type="entry name" value="ECF_Sigma-70_Domain"/>
</dbReference>
<dbReference type="EMBL" id="AZXY01000004">
    <property type="protein sequence ID" value="KSZ58953.1"/>
    <property type="molecule type" value="Genomic_DNA"/>
</dbReference>
<dbReference type="Pfam" id="PF08281">
    <property type="entry name" value="Sigma70_r4_2"/>
    <property type="match status" value="1"/>
</dbReference>
<dbReference type="Gene3D" id="3.10.450.50">
    <property type="match status" value="1"/>
</dbReference>
<evidence type="ECO:0000256" key="4">
    <source>
        <dbReference type="ARBA" id="ARBA00023082"/>
    </source>
</evidence>
<evidence type="ECO:0000256" key="2">
    <source>
        <dbReference type="ARBA" id="ARBA00011344"/>
    </source>
</evidence>
<comment type="similarity">
    <text evidence="1">Belongs to the sigma-70 factor family. ECF subfamily.</text>
</comment>
<dbReference type="PANTHER" id="PTHR30173">
    <property type="entry name" value="SIGMA 19 FACTOR"/>
    <property type="match status" value="1"/>
</dbReference>
<dbReference type="Gene3D" id="1.10.10.10">
    <property type="entry name" value="Winged helix-like DNA-binding domain superfamily/Winged helix DNA-binding domain"/>
    <property type="match status" value="1"/>
</dbReference>
<evidence type="ECO:0000256" key="5">
    <source>
        <dbReference type="ARBA" id="ARBA00023125"/>
    </source>
</evidence>
<accession>A0A0V9ULS5</accession>
<keyword evidence="6" id="KW-0804">Transcription</keyword>
<comment type="subunit">
    <text evidence="2">Interacts transiently with the RNA polymerase catalytic core formed by RpoA, RpoB, RpoC and RpoZ (2 alpha, 1 beta, 1 beta' and 1 omega subunit) to form the RNA polymerase holoenzyme that can initiate transcription.</text>
</comment>
<keyword evidence="4" id="KW-0731">Sigma factor</keyword>
<dbReference type="InterPro" id="IPR007627">
    <property type="entry name" value="RNA_pol_sigma70_r2"/>
</dbReference>
<dbReference type="SUPFAM" id="SSF88659">
    <property type="entry name" value="Sigma3 and sigma4 domains of RNA polymerase sigma factors"/>
    <property type="match status" value="1"/>
</dbReference>
<proteinExistence type="inferred from homology"/>
<evidence type="ECO:0000313" key="10">
    <source>
        <dbReference type="Proteomes" id="UP000053060"/>
    </source>
</evidence>
<dbReference type="PATRIC" id="fig|1441730.3.peg.2094"/>
<dbReference type="GO" id="GO:0006352">
    <property type="term" value="P:DNA-templated transcription initiation"/>
    <property type="evidence" value="ECO:0007669"/>
    <property type="project" value="InterPro"/>
</dbReference>
<gene>
    <name evidence="9" type="ORF">Z045_10080</name>
</gene>
<organism evidence="9 10">
    <name type="scientific">Rhodococcus pyridinivorans KG-16</name>
    <dbReference type="NCBI Taxonomy" id="1441730"/>
    <lineage>
        <taxon>Bacteria</taxon>
        <taxon>Bacillati</taxon>
        <taxon>Actinomycetota</taxon>
        <taxon>Actinomycetes</taxon>
        <taxon>Mycobacteriales</taxon>
        <taxon>Nocardiaceae</taxon>
        <taxon>Rhodococcus</taxon>
    </lineage>
</organism>
<dbReference type="RefSeq" id="WP_060651731.1">
    <property type="nucleotide sequence ID" value="NZ_AZXY01000004.1"/>
</dbReference>